<organism evidence="2 3">
    <name type="scientific">Burkholderia ubonensis</name>
    <dbReference type="NCBI Taxonomy" id="101571"/>
    <lineage>
        <taxon>Bacteria</taxon>
        <taxon>Pseudomonadati</taxon>
        <taxon>Pseudomonadota</taxon>
        <taxon>Betaproteobacteria</taxon>
        <taxon>Burkholderiales</taxon>
        <taxon>Burkholderiaceae</taxon>
        <taxon>Burkholderia</taxon>
        <taxon>Burkholderia cepacia complex</taxon>
    </lineage>
</organism>
<evidence type="ECO:0000313" key="2">
    <source>
        <dbReference type="EMBL" id="KUZ89906.1"/>
    </source>
</evidence>
<keyword evidence="1" id="KW-0732">Signal</keyword>
<dbReference type="AlphaFoldDB" id="A0A102K6G2"/>
<feature type="chain" id="PRO_5007112728" description="DUF3617 family protein" evidence="1">
    <location>
        <begin position="19"/>
        <end position="141"/>
    </location>
</feature>
<dbReference type="Proteomes" id="UP000065521">
    <property type="component" value="Unassembled WGS sequence"/>
</dbReference>
<feature type="signal peptide" evidence="1">
    <location>
        <begin position="1"/>
        <end position="18"/>
    </location>
</feature>
<proteinExistence type="predicted"/>
<evidence type="ECO:0008006" key="4">
    <source>
        <dbReference type="Google" id="ProtNLM"/>
    </source>
</evidence>
<name>A0A102K6G2_9BURK</name>
<evidence type="ECO:0000256" key="1">
    <source>
        <dbReference type="SAM" id="SignalP"/>
    </source>
</evidence>
<accession>A0A102K6G2</accession>
<comment type="caution">
    <text evidence="2">The sequence shown here is derived from an EMBL/GenBank/DDBJ whole genome shotgun (WGS) entry which is preliminary data.</text>
</comment>
<gene>
    <name evidence="2" type="ORF">WI38_16385</name>
</gene>
<evidence type="ECO:0000313" key="3">
    <source>
        <dbReference type="Proteomes" id="UP000065521"/>
    </source>
</evidence>
<dbReference type="Pfam" id="PF12276">
    <property type="entry name" value="DUF3617"/>
    <property type="match status" value="1"/>
</dbReference>
<dbReference type="EMBL" id="LOTN01000034">
    <property type="protein sequence ID" value="KUZ89906.1"/>
    <property type="molecule type" value="Genomic_DNA"/>
</dbReference>
<sequence>MRLLIAAALACFAVSSVAQTVSPGMWHDETAYTLNGKPLPTTQAPDQCLAEADAKNIRKTMEYRMKRDNIHCTITNWDYAGSALQVGLSCANAQGRGTAKVTGTVTPTSYDLKGQSSGQTAQGGPYTMAWSWRGKRVGDCR</sequence>
<reference evidence="2 3" key="1">
    <citation type="submission" date="2015-11" db="EMBL/GenBank/DDBJ databases">
        <title>Expanding the genomic diversity of Burkholderia species for the development of highly accurate diagnostics.</title>
        <authorList>
            <person name="Sahl J."/>
            <person name="Keim P."/>
            <person name="Wagner D."/>
        </authorList>
    </citation>
    <scope>NUCLEOTIDE SEQUENCE [LARGE SCALE GENOMIC DNA]</scope>
    <source>
        <strain evidence="2 3">RF32-BP4</strain>
    </source>
</reference>
<protein>
    <recommendedName>
        <fullName evidence="4">DUF3617 family protein</fullName>
    </recommendedName>
</protein>
<dbReference type="RefSeq" id="WP_059634181.1">
    <property type="nucleotide sequence ID" value="NZ_LOTK01000044.1"/>
</dbReference>
<dbReference type="InterPro" id="IPR022061">
    <property type="entry name" value="DUF3617"/>
</dbReference>